<dbReference type="InterPro" id="IPR000305">
    <property type="entry name" value="GIY-YIG_endonuc"/>
</dbReference>
<dbReference type="KEGG" id="lho:LOOC260_112110"/>
<keyword evidence="3" id="KW-0378">Hydrolase</keyword>
<comment type="similarity">
    <text evidence="1">Belongs to the UPF0213 family.</text>
</comment>
<dbReference type="PANTHER" id="PTHR34477">
    <property type="entry name" value="UPF0213 PROTEIN YHBQ"/>
    <property type="match status" value="1"/>
</dbReference>
<dbReference type="HOGENOM" id="CLU_135650_0_3_9"/>
<evidence type="ECO:0000313" key="3">
    <source>
        <dbReference type="EMBL" id="BAP85750.1"/>
    </source>
</evidence>
<proteinExistence type="inferred from homology"/>
<organism evidence="3 4">
    <name type="scientific">Paucilactobacillus hokkaidonensis JCM 18461</name>
    <dbReference type="NCBI Taxonomy" id="1291742"/>
    <lineage>
        <taxon>Bacteria</taxon>
        <taxon>Bacillati</taxon>
        <taxon>Bacillota</taxon>
        <taxon>Bacilli</taxon>
        <taxon>Lactobacillales</taxon>
        <taxon>Lactobacillaceae</taxon>
        <taxon>Paucilactobacillus</taxon>
    </lineage>
</organism>
<sequence length="96" mass="11492">MENKAYYFYVLYCADNTFYGGYSDDVLRRFATHEAGQGAKYTRVKKRHPLHLIYSQRFGTKSEAMKAEYQFKHQTRKQKEIFLAAQKINWKKLIVK</sequence>
<gene>
    <name evidence="3" type="ORF">LOOC260_112110</name>
</gene>
<dbReference type="Pfam" id="PF01541">
    <property type="entry name" value="GIY-YIG"/>
    <property type="match status" value="1"/>
</dbReference>
<dbReference type="PANTHER" id="PTHR34477:SF1">
    <property type="entry name" value="UPF0213 PROTEIN YHBQ"/>
    <property type="match status" value="1"/>
</dbReference>
<protein>
    <submittedName>
        <fullName evidence="3">Putative endonuclease</fullName>
    </submittedName>
</protein>
<keyword evidence="3" id="KW-0255">Endonuclease</keyword>
<dbReference type="InterPro" id="IPR050190">
    <property type="entry name" value="UPF0213_domain"/>
</dbReference>
<dbReference type="CDD" id="cd10456">
    <property type="entry name" value="GIY-YIG_UPF0213"/>
    <property type="match status" value="1"/>
</dbReference>
<dbReference type="STRING" id="1291742.LOOC260_112110"/>
<dbReference type="RefSeq" id="WP_041093637.1">
    <property type="nucleotide sequence ID" value="NZ_AP014680.1"/>
</dbReference>
<name>A0A0A1GUT9_9LACO</name>
<dbReference type="SUPFAM" id="SSF82771">
    <property type="entry name" value="GIY-YIG endonuclease"/>
    <property type="match status" value="1"/>
</dbReference>
<dbReference type="AlphaFoldDB" id="A0A0A1GUT9"/>
<accession>A0A0A1GUT9</accession>
<dbReference type="InterPro" id="IPR035901">
    <property type="entry name" value="GIY-YIG_endonuc_sf"/>
</dbReference>
<evidence type="ECO:0000259" key="2">
    <source>
        <dbReference type="PROSITE" id="PS50164"/>
    </source>
</evidence>
<dbReference type="EMBL" id="AP014680">
    <property type="protein sequence ID" value="BAP85750.1"/>
    <property type="molecule type" value="Genomic_DNA"/>
</dbReference>
<dbReference type="Gene3D" id="3.40.1440.10">
    <property type="entry name" value="GIY-YIG endonuclease"/>
    <property type="match status" value="1"/>
</dbReference>
<evidence type="ECO:0000256" key="1">
    <source>
        <dbReference type="ARBA" id="ARBA00007435"/>
    </source>
</evidence>
<dbReference type="PROSITE" id="PS50164">
    <property type="entry name" value="GIY_YIG"/>
    <property type="match status" value="1"/>
</dbReference>
<feature type="domain" description="GIY-YIG" evidence="2">
    <location>
        <begin position="4"/>
        <end position="81"/>
    </location>
</feature>
<reference evidence="3 4" key="1">
    <citation type="submission" date="2014-11" db="EMBL/GenBank/DDBJ databases">
        <title>Complete genome sequence and analysis of Lactobacillus hokkaidonensis LOOC260T.</title>
        <authorList>
            <person name="Tanizawa Y."/>
            <person name="Tohno M."/>
            <person name="Kaminuma E."/>
            <person name="Nakamura Y."/>
            <person name="Arita M."/>
        </authorList>
    </citation>
    <scope>NUCLEOTIDE SEQUENCE [LARGE SCALE GENOMIC DNA]</scope>
    <source>
        <strain evidence="3 4">LOOC260</strain>
    </source>
</reference>
<evidence type="ECO:0000313" key="4">
    <source>
        <dbReference type="Proteomes" id="UP000031620"/>
    </source>
</evidence>
<dbReference type="GO" id="GO:0004519">
    <property type="term" value="F:endonuclease activity"/>
    <property type="evidence" value="ECO:0007669"/>
    <property type="project" value="UniProtKB-KW"/>
</dbReference>
<dbReference type="Proteomes" id="UP000031620">
    <property type="component" value="Chromosome"/>
</dbReference>
<keyword evidence="3" id="KW-0540">Nuclease</keyword>